<evidence type="ECO:0000313" key="3">
    <source>
        <dbReference type="Proteomes" id="UP000032274"/>
    </source>
</evidence>
<accession>A0AA40JQ61</accession>
<feature type="region of interest" description="Disordered" evidence="1">
    <location>
        <begin position="112"/>
        <end position="153"/>
    </location>
</feature>
<proteinExistence type="predicted"/>
<dbReference type="RefSeq" id="WP_044121595.1">
    <property type="nucleotide sequence ID" value="NZ_JXIG01000426.1"/>
</dbReference>
<organism evidence="2 3">
    <name type="scientific">Staphylococcus aureus</name>
    <dbReference type="NCBI Taxonomy" id="1280"/>
    <lineage>
        <taxon>Bacteria</taxon>
        <taxon>Bacillati</taxon>
        <taxon>Bacillota</taxon>
        <taxon>Bacilli</taxon>
        <taxon>Bacillales</taxon>
        <taxon>Staphylococcaceae</taxon>
        <taxon>Staphylococcus</taxon>
    </lineage>
</organism>
<evidence type="ECO:0008006" key="4">
    <source>
        <dbReference type="Google" id="ProtNLM"/>
    </source>
</evidence>
<reference evidence="2 3" key="1">
    <citation type="submission" date="2015-01" db="EMBL/GenBank/DDBJ databases">
        <title>Characterization of Swiss Staphylococcus aureus strains involved in food poisoning.</title>
        <authorList>
            <person name="Crovadore J."/>
            <person name="Chablais R."/>
            <person name="Tonacini J."/>
            <person name="Schnyder B."/>
            <person name="Lefort F."/>
        </authorList>
    </citation>
    <scope>NUCLEOTIDE SEQUENCE [LARGE SCALE GENOMIC DNA]</scope>
    <source>
        <strain evidence="2 3">SA-120</strain>
    </source>
</reference>
<evidence type="ECO:0000256" key="1">
    <source>
        <dbReference type="SAM" id="MobiDB-lite"/>
    </source>
</evidence>
<name>A0AA40JQ61_STAAU</name>
<dbReference type="EMBL" id="JXIG01000426">
    <property type="protein sequence ID" value="KIU01375.1"/>
    <property type="molecule type" value="Genomic_DNA"/>
</dbReference>
<comment type="caution">
    <text evidence="2">The sequence shown here is derived from an EMBL/GenBank/DDBJ whole genome shotgun (WGS) entry which is preliminary data.</text>
</comment>
<sequence>LEQTTGNYSYGNVSWANATSNMRQSDQWSIAPSFTGGATSVGWRQDNGAGVSGFGNGQDVIDMSGAISRLGVTPTMNSGTVAEWREMSSAAHRQAQAWENAAQDILTSTHTNRSAFGVSSERSRGFESGSGSTANTNVEKFDRVTGSSSQGLE</sequence>
<gene>
    <name evidence="2" type="ORF">QU38_01960</name>
</gene>
<feature type="non-terminal residue" evidence="2">
    <location>
        <position position="1"/>
    </location>
</feature>
<dbReference type="Proteomes" id="UP000032274">
    <property type="component" value="Unassembled WGS sequence"/>
</dbReference>
<feature type="non-terminal residue" evidence="2">
    <location>
        <position position="153"/>
    </location>
</feature>
<dbReference type="AlphaFoldDB" id="A0AA40JQ61"/>
<protein>
    <recommendedName>
        <fullName evidence="4">Conjugal transfer protein TraG</fullName>
    </recommendedName>
</protein>
<evidence type="ECO:0000313" key="2">
    <source>
        <dbReference type="EMBL" id="KIU01375.1"/>
    </source>
</evidence>